<protein>
    <submittedName>
        <fullName evidence="1">Uncharacterized protein</fullName>
    </submittedName>
</protein>
<evidence type="ECO:0000313" key="2">
    <source>
        <dbReference type="Proteomes" id="UP001062846"/>
    </source>
</evidence>
<comment type="caution">
    <text evidence="1">The sequence shown here is derived from an EMBL/GenBank/DDBJ whole genome shotgun (WGS) entry which is preliminary data.</text>
</comment>
<name>A0ACC0MJB4_RHOML</name>
<accession>A0ACC0MJB4</accession>
<dbReference type="Proteomes" id="UP001062846">
    <property type="component" value="Chromosome 9"/>
</dbReference>
<proteinExistence type="predicted"/>
<evidence type="ECO:0000313" key="1">
    <source>
        <dbReference type="EMBL" id="KAI8540587.1"/>
    </source>
</evidence>
<organism evidence="1 2">
    <name type="scientific">Rhododendron molle</name>
    <name type="common">Chinese azalea</name>
    <name type="synonym">Azalea mollis</name>
    <dbReference type="NCBI Taxonomy" id="49168"/>
    <lineage>
        <taxon>Eukaryota</taxon>
        <taxon>Viridiplantae</taxon>
        <taxon>Streptophyta</taxon>
        <taxon>Embryophyta</taxon>
        <taxon>Tracheophyta</taxon>
        <taxon>Spermatophyta</taxon>
        <taxon>Magnoliopsida</taxon>
        <taxon>eudicotyledons</taxon>
        <taxon>Gunneridae</taxon>
        <taxon>Pentapetalae</taxon>
        <taxon>asterids</taxon>
        <taxon>Ericales</taxon>
        <taxon>Ericaceae</taxon>
        <taxon>Ericoideae</taxon>
        <taxon>Rhodoreae</taxon>
        <taxon>Rhododendron</taxon>
    </lineage>
</organism>
<dbReference type="EMBL" id="CM046396">
    <property type="protein sequence ID" value="KAI8540587.1"/>
    <property type="molecule type" value="Genomic_DNA"/>
</dbReference>
<gene>
    <name evidence="1" type="ORF">RHMOL_Rhmol09G0274800</name>
</gene>
<sequence length="636" mass="70103">MARVFGAGLITALASAALGGVDHAYADGPFNLSPFSSSSAAPTPSQASSESSTSSQASAANAEPPPRVRNDNPRTTSAGFDPEALERGAKALRELNDSSHAKKVFEVMKKQEETRQTELVAKGAEFRALQAQAEMERQKVIYEEQKKLAQQQAQIKSQMARYEDELARKRMQAENEHQRARNQELVKMQEESAIRQEQARRATEEQIQAQRRQTEKERAEIERETIRVKAMAEAEGRAHEAKLAEEVNRRMLVDRANAEREKWVAAINTTFDHIGGGLRAILTDQNKLVVAVGGVTALAAGIYTTREGARVLWSYVDRILGQPSLIRESSRGKYPWSGLLSRGLSTLSRNNKVSALNKGNGFGDVILNPSLQKRIQQLASATANTKSHQAPFRNMLFYGPPGTGKTMAARELALKSGLDYALMTGGDVAPLGPQAVTKIHQLFDWSKKSKKGLLLFIDEADAFLCERNKTYMSEAQRSALNALLFRTGDQSKDIVLALATNRPGDLDSAVADRIDEVLEFPLPGEDERLKLLKLYLDKYIAQAGARKPGLFSNLFRKQQQKIEVRGLTDDILKEAAAKTEGFSGREIAKLMASVQAAVYGSKDCVLDPNLFREVVDYKVAEHQQRMKLAGTEGSSS</sequence>
<reference evidence="1" key="1">
    <citation type="submission" date="2022-02" db="EMBL/GenBank/DDBJ databases">
        <title>Plant Genome Project.</title>
        <authorList>
            <person name="Zhang R.-G."/>
        </authorList>
    </citation>
    <scope>NUCLEOTIDE SEQUENCE</scope>
    <source>
        <strain evidence="1">AT1</strain>
    </source>
</reference>
<keyword evidence="2" id="KW-1185">Reference proteome</keyword>